<evidence type="ECO:0000256" key="5">
    <source>
        <dbReference type="ARBA" id="ARBA00023163"/>
    </source>
</evidence>
<dbReference type="PANTHER" id="PTHR30466">
    <property type="entry name" value="FLAVIN REDUCTASE"/>
    <property type="match status" value="1"/>
</dbReference>
<evidence type="ECO:0000313" key="9">
    <source>
        <dbReference type="Proteomes" id="UP001169027"/>
    </source>
</evidence>
<dbReference type="RefSeq" id="WP_301815126.1">
    <property type="nucleotide sequence ID" value="NZ_JAUJZH010000033.1"/>
</dbReference>
<evidence type="ECO:0000256" key="3">
    <source>
        <dbReference type="ARBA" id="ARBA00023015"/>
    </source>
</evidence>
<dbReference type="Gene3D" id="2.30.110.10">
    <property type="entry name" value="Electron Transport, Fmn-binding Protein, Chain A"/>
    <property type="match status" value="1"/>
</dbReference>
<comment type="similarity">
    <text evidence="1">Belongs to the non-flavoprotein flavin reductase family.</text>
</comment>
<name>A0ABT8SDC2_9BURK</name>
<dbReference type="Pfam" id="PF01613">
    <property type="entry name" value="Flavin_Reduct"/>
    <property type="match status" value="1"/>
</dbReference>
<dbReference type="Gene3D" id="1.20.120.530">
    <property type="entry name" value="GntR ligand-binding domain-like"/>
    <property type="match status" value="1"/>
</dbReference>
<sequence length="326" mass="35762">MNQPTPHAEPIDPKLFRQLLGCFPTGVAVITTRTPDGTPVGLTCNSFSSVSLEPPLVLFSLRKASSLLGTFVEADSFAINILSQSQDQLSGRFASSRIADKFEGVAWRPGPLGTPLVDDCLASFECRVHARHEAGDHEIFIGEVKHMRSGCADHALVFYKGAYMMLAESLRQRVLEGQLGTVDIDEAYRALYGKLLRLACERATPEEVDAIEAAVEEIEQHQGADALPRRIEATARFFSSISLAGHNEALRLMAQTMTTVLRERMTHVIPVRPRPDVFPLRRKVVQCLRTRDAEGAVAALDELITMLRRDGAAHAEEAAVAAPVEH</sequence>
<feature type="domain" description="GntR C-terminal" evidence="6">
    <location>
        <begin position="183"/>
        <end position="306"/>
    </location>
</feature>
<dbReference type="InterPro" id="IPR008920">
    <property type="entry name" value="TF_FadR/GntR_C"/>
</dbReference>
<keyword evidence="3" id="KW-0805">Transcription regulation</keyword>
<keyword evidence="5" id="KW-0804">Transcription</keyword>
<organism evidence="8 9">
    <name type="scientific">Variovorax ginsengisoli</name>
    <dbReference type="NCBI Taxonomy" id="363844"/>
    <lineage>
        <taxon>Bacteria</taxon>
        <taxon>Pseudomonadati</taxon>
        <taxon>Pseudomonadota</taxon>
        <taxon>Betaproteobacteria</taxon>
        <taxon>Burkholderiales</taxon>
        <taxon>Comamonadaceae</taxon>
        <taxon>Variovorax</taxon>
    </lineage>
</organism>
<dbReference type="InterPro" id="IPR012349">
    <property type="entry name" value="Split_barrel_FMN-bd"/>
</dbReference>
<accession>A0ABT8SDC2</accession>
<dbReference type="SMART" id="SM00903">
    <property type="entry name" value="Flavin_Reduct"/>
    <property type="match status" value="1"/>
</dbReference>
<gene>
    <name evidence="8" type="ORF">Q2T77_32025</name>
</gene>
<keyword evidence="2" id="KW-0560">Oxidoreductase</keyword>
<reference evidence="8" key="1">
    <citation type="submission" date="2023-06" db="EMBL/GenBank/DDBJ databases">
        <authorList>
            <person name="Jiang Y."/>
            <person name="Liu Q."/>
        </authorList>
    </citation>
    <scope>NUCLEOTIDE SEQUENCE</scope>
    <source>
        <strain evidence="8">CGMCC 1.12090</strain>
    </source>
</reference>
<dbReference type="Proteomes" id="UP001169027">
    <property type="component" value="Unassembled WGS sequence"/>
</dbReference>
<dbReference type="SUPFAM" id="SSF48008">
    <property type="entry name" value="GntR ligand-binding domain-like"/>
    <property type="match status" value="1"/>
</dbReference>
<dbReference type="PANTHER" id="PTHR30466:SF11">
    <property type="entry name" value="FLAVIN-DEPENDENT MONOOXYGENASE, REDUCTASE SUBUNIT HSAB"/>
    <property type="match status" value="1"/>
</dbReference>
<dbReference type="EMBL" id="JAUKVY010000033">
    <property type="protein sequence ID" value="MDO1536908.1"/>
    <property type="molecule type" value="Genomic_DNA"/>
</dbReference>
<evidence type="ECO:0000256" key="1">
    <source>
        <dbReference type="ARBA" id="ARBA00008898"/>
    </source>
</evidence>
<keyword evidence="9" id="KW-1185">Reference proteome</keyword>
<proteinExistence type="inferred from homology"/>
<protein>
    <submittedName>
        <fullName evidence="8">Flavin reductase</fullName>
    </submittedName>
</protein>
<dbReference type="Pfam" id="PF07729">
    <property type="entry name" value="FCD"/>
    <property type="match status" value="1"/>
</dbReference>
<comment type="caution">
    <text evidence="8">The sequence shown here is derived from an EMBL/GenBank/DDBJ whole genome shotgun (WGS) entry which is preliminary data.</text>
</comment>
<dbReference type="InterPro" id="IPR011711">
    <property type="entry name" value="GntR_C"/>
</dbReference>
<keyword evidence="4" id="KW-0238">DNA-binding</keyword>
<feature type="domain" description="Flavin reductase like" evidence="7">
    <location>
        <begin position="20"/>
        <end position="165"/>
    </location>
</feature>
<dbReference type="InterPro" id="IPR050268">
    <property type="entry name" value="NADH-dep_flavin_reductase"/>
</dbReference>
<dbReference type="SMART" id="SM00895">
    <property type="entry name" value="FCD"/>
    <property type="match status" value="1"/>
</dbReference>
<evidence type="ECO:0000256" key="4">
    <source>
        <dbReference type="ARBA" id="ARBA00023125"/>
    </source>
</evidence>
<evidence type="ECO:0000256" key="2">
    <source>
        <dbReference type="ARBA" id="ARBA00023002"/>
    </source>
</evidence>
<dbReference type="InterPro" id="IPR002563">
    <property type="entry name" value="Flavin_Rdtase-like_dom"/>
</dbReference>
<evidence type="ECO:0000259" key="7">
    <source>
        <dbReference type="SMART" id="SM00903"/>
    </source>
</evidence>
<evidence type="ECO:0000259" key="6">
    <source>
        <dbReference type="SMART" id="SM00895"/>
    </source>
</evidence>
<dbReference type="SUPFAM" id="SSF50475">
    <property type="entry name" value="FMN-binding split barrel"/>
    <property type="match status" value="1"/>
</dbReference>
<evidence type="ECO:0000313" key="8">
    <source>
        <dbReference type="EMBL" id="MDO1536908.1"/>
    </source>
</evidence>